<feature type="compositionally biased region" description="Basic residues" evidence="1">
    <location>
        <begin position="13"/>
        <end position="22"/>
    </location>
</feature>
<feature type="compositionally biased region" description="Acidic residues" evidence="1">
    <location>
        <begin position="246"/>
        <end position="285"/>
    </location>
</feature>
<evidence type="ECO:0000313" key="3">
    <source>
        <dbReference type="Proteomes" id="UP001419268"/>
    </source>
</evidence>
<organism evidence="2 3">
    <name type="scientific">Stephania cephalantha</name>
    <dbReference type="NCBI Taxonomy" id="152367"/>
    <lineage>
        <taxon>Eukaryota</taxon>
        <taxon>Viridiplantae</taxon>
        <taxon>Streptophyta</taxon>
        <taxon>Embryophyta</taxon>
        <taxon>Tracheophyta</taxon>
        <taxon>Spermatophyta</taxon>
        <taxon>Magnoliopsida</taxon>
        <taxon>Ranunculales</taxon>
        <taxon>Menispermaceae</taxon>
        <taxon>Menispermoideae</taxon>
        <taxon>Cissampelideae</taxon>
        <taxon>Stephania</taxon>
    </lineage>
</organism>
<accession>A0AAP0P0F3</accession>
<evidence type="ECO:0000256" key="1">
    <source>
        <dbReference type="SAM" id="MobiDB-lite"/>
    </source>
</evidence>
<feature type="region of interest" description="Disordered" evidence="1">
    <location>
        <begin position="1"/>
        <end position="32"/>
    </location>
</feature>
<keyword evidence="3" id="KW-1185">Reference proteome</keyword>
<protein>
    <submittedName>
        <fullName evidence="2">Uncharacterized protein</fullName>
    </submittedName>
</protein>
<feature type="region of interest" description="Disordered" evidence="1">
    <location>
        <begin position="242"/>
        <end position="285"/>
    </location>
</feature>
<proteinExistence type="predicted"/>
<name>A0AAP0P0F3_9MAGN</name>
<feature type="compositionally biased region" description="Polar residues" evidence="1">
    <location>
        <begin position="1"/>
        <end position="10"/>
    </location>
</feature>
<dbReference type="EMBL" id="JBBNAG010000006">
    <property type="protein sequence ID" value="KAK9126652.1"/>
    <property type="molecule type" value="Genomic_DNA"/>
</dbReference>
<evidence type="ECO:0000313" key="2">
    <source>
        <dbReference type="EMBL" id="KAK9126652.1"/>
    </source>
</evidence>
<comment type="caution">
    <text evidence="2">The sequence shown here is derived from an EMBL/GenBank/DDBJ whole genome shotgun (WGS) entry which is preliminary data.</text>
</comment>
<sequence length="375" mass="42919">MEVTTAPTQPKRSSSRLRKMKKPTVPPNTADTSVLIKYDDDKADGRLQPLQSDNEMQKCEAMFFARAPILTKMLDFESQNIFVRSVFDKKGWLNFVETKHPFTANFVVYFYAHLHTPDPQNTSLLCSEINCCKIEITHALIRRLFKLPVGLKKAYGHQQLSKKMGFDIVEASKYLLHYCATYVAGNPSKKKGKARGVYSYVNHLGKLFVEMGLPPPSKHEYEEVLRDRVDVIGEKNFEKMVYIQSEPEESVDDDEEMSIDDDDCDDFSEDDSEEGSDEEGDEFMGEDDTVYEEPVHSEEGHTHDGTDHQGIMDKLTSLEGNVEEIKVVVQQTCANLRAQHKADYDTIKEEVAKLVEQSMERWQDKFISNLALNYD</sequence>
<gene>
    <name evidence="2" type="ORF">Scep_015498</name>
</gene>
<dbReference type="AlphaFoldDB" id="A0AAP0P0F3"/>
<reference evidence="2 3" key="1">
    <citation type="submission" date="2024-01" db="EMBL/GenBank/DDBJ databases">
        <title>Genome assemblies of Stephania.</title>
        <authorList>
            <person name="Yang L."/>
        </authorList>
    </citation>
    <scope>NUCLEOTIDE SEQUENCE [LARGE SCALE GENOMIC DNA]</scope>
    <source>
        <strain evidence="2">JXDWG</strain>
        <tissue evidence="2">Leaf</tissue>
    </source>
</reference>
<dbReference type="Proteomes" id="UP001419268">
    <property type="component" value="Unassembled WGS sequence"/>
</dbReference>